<evidence type="ECO:0000313" key="1">
    <source>
        <dbReference type="EMBL" id="AKU94908.1"/>
    </source>
</evidence>
<evidence type="ECO:0000313" key="2">
    <source>
        <dbReference type="Proteomes" id="UP000064967"/>
    </source>
</evidence>
<accession>A0A0K1PN03</accession>
<keyword evidence="2" id="KW-1185">Reference proteome</keyword>
<dbReference type="AlphaFoldDB" id="A0A0K1PN03"/>
<organism evidence="1 2">
    <name type="scientific">Labilithrix luteola</name>
    <dbReference type="NCBI Taxonomy" id="1391654"/>
    <lineage>
        <taxon>Bacteria</taxon>
        <taxon>Pseudomonadati</taxon>
        <taxon>Myxococcota</taxon>
        <taxon>Polyangia</taxon>
        <taxon>Polyangiales</taxon>
        <taxon>Labilitrichaceae</taxon>
        <taxon>Labilithrix</taxon>
    </lineage>
</organism>
<dbReference type="EMBL" id="CP012333">
    <property type="protein sequence ID" value="AKU94908.1"/>
    <property type="molecule type" value="Genomic_DNA"/>
</dbReference>
<dbReference type="STRING" id="1391654.AKJ09_01572"/>
<name>A0A0K1PN03_9BACT</name>
<dbReference type="NCBIfam" id="NF047619">
    <property type="entry name" value="NADase_discoid"/>
    <property type="match status" value="1"/>
</dbReference>
<sequence>MDLLHWGPARLAVSSNVKNPRDYPEHLVDGNNGTAWNSRTGDLVGASIAFEVPSDATIESLVLSAGFDKIDAAGNDLFLMNHRVRSIEVFAGSMETKPLATFQLDPARREPQSFAFAHPGGLYWVKVTAVEPGTKKEWRELAISEFRVMGIPGKTRYGMPRIPDVAIAKEWVSRPLPGVGDPDAPSYQDAIGSAFPSINALCKHLETKLAPGFAKNGLPAPGKEACVTKPVSVPAPLPAPIKGISWLDLMTPEGSAGMYVLQTDKGFVVPRNAELQSANCEPGCMDDMLRTDTRLEKLESSAGNVTLHVKQTSTSSEAFDEHGMRTSATDTRWFSLKCALTPEPVTCARVDTKSSCLLGTAEVACR</sequence>
<dbReference type="Proteomes" id="UP000064967">
    <property type="component" value="Chromosome"/>
</dbReference>
<proteinExistence type="predicted"/>
<dbReference type="InterPro" id="IPR008979">
    <property type="entry name" value="Galactose-bd-like_sf"/>
</dbReference>
<dbReference type="InterPro" id="IPR057561">
    <property type="entry name" value="NADase_transloc"/>
</dbReference>
<dbReference type="Gene3D" id="2.60.120.260">
    <property type="entry name" value="Galactose-binding domain-like"/>
    <property type="match status" value="1"/>
</dbReference>
<dbReference type="KEGG" id="llu:AKJ09_01572"/>
<dbReference type="SUPFAM" id="SSF49785">
    <property type="entry name" value="Galactose-binding domain-like"/>
    <property type="match status" value="1"/>
</dbReference>
<gene>
    <name evidence="1" type="ORF">AKJ09_01572</name>
</gene>
<protein>
    <recommendedName>
        <fullName evidence="3">F5/8 type C domain-containing protein</fullName>
    </recommendedName>
</protein>
<reference evidence="1 2" key="1">
    <citation type="submission" date="2015-08" db="EMBL/GenBank/DDBJ databases">
        <authorList>
            <person name="Babu N.S."/>
            <person name="Beckwith C.J."/>
            <person name="Beseler K.G."/>
            <person name="Brison A."/>
            <person name="Carone J.V."/>
            <person name="Caskin T.P."/>
            <person name="Diamond M."/>
            <person name="Durham M.E."/>
            <person name="Foxe J.M."/>
            <person name="Go M."/>
            <person name="Henderson B.A."/>
            <person name="Jones I.B."/>
            <person name="McGettigan J.A."/>
            <person name="Micheletti S.J."/>
            <person name="Nasrallah M.E."/>
            <person name="Ortiz D."/>
            <person name="Piller C.R."/>
            <person name="Privatt S.R."/>
            <person name="Schneider S.L."/>
            <person name="Sharp S."/>
            <person name="Smith T.C."/>
            <person name="Stanton J.D."/>
            <person name="Ullery H.E."/>
            <person name="Wilson R.J."/>
            <person name="Serrano M.G."/>
            <person name="Buck G."/>
            <person name="Lee V."/>
            <person name="Wang Y."/>
            <person name="Carvalho R."/>
            <person name="Voegtly L."/>
            <person name="Shi R."/>
            <person name="Duckworth R."/>
            <person name="Johnson A."/>
            <person name="Loviza R."/>
            <person name="Walstead R."/>
            <person name="Shah Z."/>
            <person name="Kiflezghi M."/>
            <person name="Wade K."/>
            <person name="Ball S.L."/>
            <person name="Bradley K.W."/>
            <person name="Asai D.J."/>
            <person name="Bowman C.A."/>
            <person name="Russell D.A."/>
            <person name="Pope W.H."/>
            <person name="Jacobs-Sera D."/>
            <person name="Hendrix R.W."/>
            <person name="Hatfull G.F."/>
        </authorList>
    </citation>
    <scope>NUCLEOTIDE SEQUENCE [LARGE SCALE GENOMIC DNA]</scope>
    <source>
        <strain evidence="1 2">DSM 27648</strain>
    </source>
</reference>
<evidence type="ECO:0008006" key="3">
    <source>
        <dbReference type="Google" id="ProtNLM"/>
    </source>
</evidence>